<feature type="region of interest" description="Disordered" evidence="1">
    <location>
        <begin position="43"/>
        <end position="79"/>
    </location>
</feature>
<protein>
    <submittedName>
        <fullName evidence="2">Uncharacterized protein</fullName>
    </submittedName>
</protein>
<comment type="caution">
    <text evidence="2">The sequence shown here is derived from an EMBL/GenBank/DDBJ whole genome shotgun (WGS) entry which is preliminary data.</text>
</comment>
<feature type="compositionally biased region" description="Pro residues" evidence="1">
    <location>
        <begin position="44"/>
        <end position="60"/>
    </location>
</feature>
<accession>S9P5R1</accession>
<keyword evidence="3" id="KW-1185">Reference proteome</keyword>
<dbReference type="EMBL" id="ANAH02000015">
    <property type="protein sequence ID" value="EPX59800.1"/>
    <property type="molecule type" value="Genomic_DNA"/>
</dbReference>
<dbReference type="Proteomes" id="UP000011682">
    <property type="component" value="Unassembled WGS sequence"/>
</dbReference>
<dbReference type="AlphaFoldDB" id="S9P5R1"/>
<organism evidence="2 3">
    <name type="scientific">Cystobacter fuscus (strain ATCC 25194 / DSM 2262 / NBRC 100088 / M29)</name>
    <dbReference type="NCBI Taxonomy" id="1242864"/>
    <lineage>
        <taxon>Bacteria</taxon>
        <taxon>Pseudomonadati</taxon>
        <taxon>Myxococcota</taxon>
        <taxon>Myxococcia</taxon>
        <taxon>Myxococcales</taxon>
        <taxon>Cystobacterineae</taxon>
        <taxon>Archangiaceae</taxon>
        <taxon>Cystobacter</taxon>
    </lineage>
</organism>
<evidence type="ECO:0000256" key="1">
    <source>
        <dbReference type="SAM" id="MobiDB-lite"/>
    </source>
</evidence>
<sequence>MRSLRPERHRALASTVWRQTELAHQRLPFENHGIPTPWRVWMNPPLPTPSPDNSPVPPPLGRGIRTPGSRSGGGAPCRA</sequence>
<feature type="compositionally biased region" description="Gly residues" evidence="1">
    <location>
        <begin position="70"/>
        <end position="79"/>
    </location>
</feature>
<evidence type="ECO:0000313" key="2">
    <source>
        <dbReference type="EMBL" id="EPX59800.1"/>
    </source>
</evidence>
<reference evidence="2" key="1">
    <citation type="submission" date="2013-05" db="EMBL/GenBank/DDBJ databases">
        <title>Genome assembly of Cystobacter fuscus DSM 2262.</title>
        <authorList>
            <person name="Sharma G."/>
            <person name="Khatri I."/>
            <person name="Kaur C."/>
            <person name="Mayilraj S."/>
            <person name="Subramanian S."/>
        </authorList>
    </citation>
    <scope>NUCLEOTIDE SEQUENCE [LARGE SCALE GENOMIC DNA]</scope>
    <source>
        <strain evidence="2">DSM 2262</strain>
    </source>
</reference>
<proteinExistence type="predicted"/>
<gene>
    <name evidence="2" type="ORF">D187_002544</name>
</gene>
<name>S9P5R1_CYSF2</name>
<evidence type="ECO:0000313" key="3">
    <source>
        <dbReference type="Proteomes" id="UP000011682"/>
    </source>
</evidence>